<proteinExistence type="predicted"/>
<reference evidence="1 2" key="1">
    <citation type="submission" date="2019-02" db="EMBL/GenBank/DDBJ databases">
        <title>Deep-cultivation of Planctomycetes and their phenomic and genomic characterization uncovers novel biology.</title>
        <authorList>
            <person name="Wiegand S."/>
            <person name="Jogler M."/>
            <person name="Boedeker C."/>
            <person name="Pinto D."/>
            <person name="Vollmers J."/>
            <person name="Rivas-Marin E."/>
            <person name="Kohn T."/>
            <person name="Peeters S.H."/>
            <person name="Heuer A."/>
            <person name="Rast P."/>
            <person name="Oberbeckmann S."/>
            <person name="Bunk B."/>
            <person name="Jeske O."/>
            <person name="Meyerdierks A."/>
            <person name="Storesund J.E."/>
            <person name="Kallscheuer N."/>
            <person name="Luecker S."/>
            <person name="Lage O.M."/>
            <person name="Pohl T."/>
            <person name="Merkel B.J."/>
            <person name="Hornburger P."/>
            <person name="Mueller R.-W."/>
            <person name="Bruemmer F."/>
            <person name="Labrenz M."/>
            <person name="Spormann A.M."/>
            <person name="Op den Camp H."/>
            <person name="Overmann J."/>
            <person name="Amann R."/>
            <person name="Jetten M.S.M."/>
            <person name="Mascher T."/>
            <person name="Medema M.H."/>
            <person name="Devos D.P."/>
            <person name="Kaster A.-K."/>
            <person name="Ovreas L."/>
            <person name="Rohde M."/>
            <person name="Galperin M.Y."/>
            <person name="Jogler C."/>
        </authorList>
    </citation>
    <scope>NUCLEOTIDE SEQUENCE [LARGE SCALE GENOMIC DNA]</scope>
    <source>
        <strain evidence="1 2">Q31a</strain>
    </source>
</reference>
<evidence type="ECO:0000313" key="2">
    <source>
        <dbReference type="Proteomes" id="UP000318017"/>
    </source>
</evidence>
<dbReference type="EMBL" id="CP036298">
    <property type="protein sequence ID" value="QDV23027.1"/>
    <property type="molecule type" value="Genomic_DNA"/>
</dbReference>
<dbReference type="AlphaFoldDB" id="A0A518G345"/>
<name>A0A518G345_9BACT</name>
<gene>
    <name evidence="1" type="ORF">Q31a_13200</name>
</gene>
<accession>A0A518G345</accession>
<sequence length="40" mass="4465">MLRRPSSKATARITGAGGAVWLTAMAKRHDPKFILERQQN</sequence>
<evidence type="ECO:0000313" key="1">
    <source>
        <dbReference type="EMBL" id="QDV23027.1"/>
    </source>
</evidence>
<dbReference type="Proteomes" id="UP000318017">
    <property type="component" value="Chromosome"/>
</dbReference>
<protein>
    <submittedName>
        <fullName evidence="1">Uncharacterized protein</fullName>
    </submittedName>
</protein>
<keyword evidence="2" id="KW-1185">Reference proteome</keyword>
<dbReference type="KEGG" id="ahel:Q31a_13200"/>
<organism evidence="1 2">
    <name type="scientific">Aureliella helgolandensis</name>
    <dbReference type="NCBI Taxonomy" id="2527968"/>
    <lineage>
        <taxon>Bacteria</taxon>
        <taxon>Pseudomonadati</taxon>
        <taxon>Planctomycetota</taxon>
        <taxon>Planctomycetia</taxon>
        <taxon>Pirellulales</taxon>
        <taxon>Pirellulaceae</taxon>
        <taxon>Aureliella</taxon>
    </lineage>
</organism>